<proteinExistence type="predicted"/>
<dbReference type="InterPro" id="IPR011009">
    <property type="entry name" value="Kinase-like_dom_sf"/>
</dbReference>
<evidence type="ECO:0000313" key="4">
    <source>
        <dbReference type="EMBL" id="CAJ0579861.1"/>
    </source>
</evidence>
<dbReference type="InterPro" id="IPR020635">
    <property type="entry name" value="Tyr_kinase_cat_dom"/>
</dbReference>
<dbReference type="SUPFAM" id="SSF55550">
    <property type="entry name" value="SH2 domain"/>
    <property type="match status" value="1"/>
</dbReference>
<dbReference type="SUPFAM" id="SSF56112">
    <property type="entry name" value="Protein kinase-like (PK-like)"/>
    <property type="match status" value="1"/>
</dbReference>
<dbReference type="InterPro" id="IPR000719">
    <property type="entry name" value="Prot_kinase_dom"/>
</dbReference>
<dbReference type="AlphaFoldDB" id="A0AA36D377"/>
<reference evidence="4" key="1">
    <citation type="submission" date="2023-06" db="EMBL/GenBank/DDBJ databases">
        <authorList>
            <person name="Delattre M."/>
        </authorList>
    </citation>
    <scope>NUCLEOTIDE SEQUENCE</scope>
    <source>
        <strain evidence="4">AF72</strain>
    </source>
</reference>
<name>A0AA36D377_9BILA</name>
<dbReference type="InterPro" id="IPR001245">
    <property type="entry name" value="Ser-Thr/Tyr_kinase_cat_dom"/>
</dbReference>
<feature type="non-terminal residue" evidence="4">
    <location>
        <position position="310"/>
    </location>
</feature>
<comment type="caution">
    <text evidence="4">The sequence shown here is derived from an EMBL/GenBank/DDBJ whole genome shotgun (WGS) entry which is preliminary data.</text>
</comment>
<dbReference type="PANTHER" id="PTHR24418">
    <property type="entry name" value="TYROSINE-PROTEIN KINASE"/>
    <property type="match status" value="1"/>
</dbReference>
<dbReference type="InterPro" id="IPR036860">
    <property type="entry name" value="SH2_dom_sf"/>
</dbReference>
<keyword evidence="2" id="KW-0067">ATP-binding</keyword>
<protein>
    <recommendedName>
        <fullName evidence="3">Protein kinase domain-containing protein</fullName>
    </recommendedName>
</protein>
<dbReference type="Gene3D" id="1.10.510.10">
    <property type="entry name" value="Transferase(Phosphotransferase) domain 1"/>
    <property type="match status" value="2"/>
</dbReference>
<organism evidence="4 5">
    <name type="scientific">Mesorhabditis spiculigera</name>
    <dbReference type="NCBI Taxonomy" id="96644"/>
    <lineage>
        <taxon>Eukaryota</taxon>
        <taxon>Metazoa</taxon>
        <taxon>Ecdysozoa</taxon>
        <taxon>Nematoda</taxon>
        <taxon>Chromadorea</taxon>
        <taxon>Rhabditida</taxon>
        <taxon>Rhabditina</taxon>
        <taxon>Rhabditomorpha</taxon>
        <taxon>Rhabditoidea</taxon>
        <taxon>Rhabditidae</taxon>
        <taxon>Mesorhabditinae</taxon>
        <taxon>Mesorhabditis</taxon>
    </lineage>
</organism>
<dbReference type="SMART" id="SM00219">
    <property type="entry name" value="TyrKc"/>
    <property type="match status" value="1"/>
</dbReference>
<dbReference type="InterPro" id="IPR050198">
    <property type="entry name" value="Non-receptor_tyrosine_kinases"/>
</dbReference>
<dbReference type="Pfam" id="PF07714">
    <property type="entry name" value="PK_Tyr_Ser-Thr"/>
    <property type="match status" value="1"/>
</dbReference>
<evidence type="ECO:0000259" key="3">
    <source>
        <dbReference type="PROSITE" id="PS50011"/>
    </source>
</evidence>
<dbReference type="Proteomes" id="UP001177023">
    <property type="component" value="Unassembled WGS sequence"/>
</dbReference>
<dbReference type="GO" id="GO:0004713">
    <property type="term" value="F:protein tyrosine kinase activity"/>
    <property type="evidence" value="ECO:0007669"/>
    <property type="project" value="InterPro"/>
</dbReference>
<dbReference type="Gene3D" id="3.30.505.10">
    <property type="entry name" value="SH2 domain"/>
    <property type="match status" value="1"/>
</dbReference>
<keyword evidence="1" id="KW-0547">Nucleotide-binding</keyword>
<dbReference type="GO" id="GO:0005524">
    <property type="term" value="F:ATP binding"/>
    <property type="evidence" value="ECO:0007669"/>
    <property type="project" value="UniProtKB-KW"/>
</dbReference>
<dbReference type="EMBL" id="CATQJA010002657">
    <property type="protein sequence ID" value="CAJ0579861.1"/>
    <property type="molecule type" value="Genomic_DNA"/>
</dbReference>
<evidence type="ECO:0000256" key="2">
    <source>
        <dbReference type="ARBA" id="ARBA00022840"/>
    </source>
</evidence>
<dbReference type="PROSITE" id="PS50011">
    <property type="entry name" value="PROTEIN_KINASE_DOM"/>
    <property type="match status" value="1"/>
</dbReference>
<evidence type="ECO:0000256" key="1">
    <source>
        <dbReference type="ARBA" id="ARBA00022741"/>
    </source>
</evidence>
<sequence>MQPFPTAINRASARSGDVKTVLSVFWTGSPRHFIINKAQGRGPTVEKHRFPSVGDLVRFHRTRQIPVTEGKVFFCLLMNPVERSSSRLHKGKQMTKNLIKEICKEARIMRRYEHKNIVQKFFGVAIATLVDGGTLDSYLTKNGTDIFLQDKALHAASTAGGLEYLHEQAAFTGMSLAPNCPRYLRRARQNLEFGLSPLDERRQARYKLKDLHQRLPIRWLAPETLRERTTTTKTDVYSFGGADVGVVQNRAIPYPGMTVQEVNVREGTTARADMMPIIARDVMRKKCFPEKPEGDRRWVRWVENHILISR</sequence>
<feature type="domain" description="Protein kinase" evidence="3">
    <location>
        <begin position="33"/>
        <end position="310"/>
    </location>
</feature>
<keyword evidence="5" id="KW-1185">Reference proteome</keyword>
<gene>
    <name evidence="4" type="ORF">MSPICULIGERA_LOCUS18066</name>
</gene>
<evidence type="ECO:0000313" key="5">
    <source>
        <dbReference type="Proteomes" id="UP001177023"/>
    </source>
</evidence>
<accession>A0AA36D377</accession>